<dbReference type="EMBL" id="CP115300">
    <property type="protein sequence ID" value="WBO69370.1"/>
    <property type="molecule type" value="Genomic_DNA"/>
</dbReference>
<keyword evidence="6" id="KW-1185">Reference proteome</keyword>
<dbReference type="Proteomes" id="UP001212326">
    <property type="component" value="Chromosome"/>
</dbReference>
<evidence type="ECO:0000256" key="3">
    <source>
        <dbReference type="ARBA" id="ARBA00022679"/>
    </source>
</evidence>
<name>A0ABY7PI73_9ACTN</name>
<organism evidence="5 6">
    <name type="scientific">Streptomyces camelliae</name>
    <dbReference type="NCBI Taxonomy" id="3004093"/>
    <lineage>
        <taxon>Bacteria</taxon>
        <taxon>Bacillati</taxon>
        <taxon>Actinomycetota</taxon>
        <taxon>Actinomycetes</taxon>
        <taxon>Kitasatosporales</taxon>
        <taxon>Streptomycetaceae</taxon>
        <taxon>Streptomyces</taxon>
    </lineage>
</organism>
<protein>
    <recommendedName>
        <fullName evidence="1">D-inositol 3-phosphate glycosyltransferase</fullName>
    </recommendedName>
</protein>
<dbReference type="SUPFAM" id="SSF53756">
    <property type="entry name" value="UDP-Glycosyltransferase/glycogen phosphorylase"/>
    <property type="match status" value="1"/>
</dbReference>
<dbReference type="PANTHER" id="PTHR12526:SF637">
    <property type="entry name" value="GLYCOSYLTRANSFERASE EPSF-RELATED"/>
    <property type="match status" value="1"/>
</dbReference>
<reference evidence="5 6" key="1">
    <citation type="submission" date="2022-12" db="EMBL/GenBank/DDBJ databases">
        <authorList>
            <person name="Mo P."/>
        </authorList>
    </citation>
    <scope>NUCLEOTIDE SEQUENCE [LARGE SCALE GENOMIC DNA]</scope>
    <source>
        <strain evidence="5 6">HUAS 2-6</strain>
    </source>
</reference>
<dbReference type="Pfam" id="PF13692">
    <property type="entry name" value="Glyco_trans_1_4"/>
    <property type="match status" value="1"/>
</dbReference>
<proteinExistence type="predicted"/>
<evidence type="ECO:0000313" key="5">
    <source>
        <dbReference type="EMBL" id="WBO69370.1"/>
    </source>
</evidence>
<dbReference type="PANTHER" id="PTHR12526">
    <property type="entry name" value="GLYCOSYLTRANSFERASE"/>
    <property type="match status" value="1"/>
</dbReference>
<keyword evidence="2 5" id="KW-0328">Glycosyltransferase</keyword>
<evidence type="ECO:0000259" key="4">
    <source>
        <dbReference type="Pfam" id="PF13439"/>
    </source>
</evidence>
<dbReference type="Gene3D" id="3.40.50.2000">
    <property type="entry name" value="Glycogen Phosphorylase B"/>
    <property type="match status" value="2"/>
</dbReference>
<evidence type="ECO:0000256" key="2">
    <source>
        <dbReference type="ARBA" id="ARBA00022676"/>
    </source>
</evidence>
<evidence type="ECO:0000313" key="6">
    <source>
        <dbReference type="Proteomes" id="UP001212326"/>
    </source>
</evidence>
<accession>A0ABY7PI73</accession>
<dbReference type="GO" id="GO:0016757">
    <property type="term" value="F:glycosyltransferase activity"/>
    <property type="evidence" value="ECO:0007669"/>
    <property type="project" value="UniProtKB-KW"/>
</dbReference>
<sequence>MLSVYEGFFSGGARIVHSDVVLGLAEGGQSHQVLSIHGEVRREATSQRMEDDACYRALTAAGVGVTSLGRSAGLVDGSLAADAFSGPELAGTARSMAGADVILSLKEQPLALLNQGGLPRRPVVVCLHRSDPENQGPALDELKAAIADGTVVACVCCAESTRAAYEAAGIPAELLHVIPNGVDLLRFRPDAAARLAFRASLDIAPTAPVVVFAARYAPMKNVPLLLRAARAWLAREPEGHVLMCGAGMSDENPALRADIEAAFGADRHLAERIGLLGVRHDMETVYAGADAVALTSVSGEAAPLCLIEGMMCGAVPVTTDIGDSASIVDGLGFVTPPDPDAIALAWSAAITSRADLAPALELSRERFSRTRMIAAYATLLDEVYASHVGGQRVVAQHAVGDAVAPLPVPEDDAAQYALASEAGLLQGPLFGDVLGLGVGLDPHHGAVREEVADEL</sequence>
<evidence type="ECO:0000256" key="1">
    <source>
        <dbReference type="ARBA" id="ARBA00021292"/>
    </source>
</evidence>
<keyword evidence="3 5" id="KW-0808">Transferase</keyword>
<gene>
    <name evidence="5" type="ORF">O1G22_27785</name>
</gene>
<feature type="domain" description="Glycosyltransferase subfamily 4-like N-terminal" evidence="4">
    <location>
        <begin position="79"/>
        <end position="184"/>
    </location>
</feature>
<dbReference type="InterPro" id="IPR028098">
    <property type="entry name" value="Glyco_trans_4-like_N"/>
</dbReference>
<dbReference type="Pfam" id="PF13439">
    <property type="entry name" value="Glyco_transf_4"/>
    <property type="match status" value="1"/>
</dbReference>